<evidence type="ECO:0000313" key="1">
    <source>
        <dbReference type="EMBL" id="AAX30198.1"/>
    </source>
</evidence>
<reference evidence="1" key="2">
    <citation type="journal article" date="2006" name="PLoS Pathog.">
        <title>New perspectives on host-parasite interplay by comparative transcriptomic and proteomic analyses of Schistosoma japonicum.</title>
        <authorList>
            <person name="Liu F."/>
            <person name="Lu J."/>
            <person name="Hu W."/>
            <person name="Wang S.Y."/>
            <person name="Cui S.J."/>
            <person name="Chi M."/>
            <person name="Yan Q."/>
            <person name="Wang X.R."/>
            <person name="Song H.D."/>
            <person name="Xu X.N."/>
            <person name="Wang J.J."/>
            <person name="Zhang X.L."/>
            <person name="Zhang X."/>
            <person name="Wang Z.Q."/>
            <person name="Xue C.L."/>
            <person name="Brindley P.J."/>
            <person name="McManus D.P."/>
            <person name="Yang P.Y."/>
            <person name="Feng Z."/>
            <person name="Chen Z."/>
            <person name="Han Z.G."/>
        </authorList>
    </citation>
    <scope>NUCLEOTIDE SEQUENCE</scope>
</reference>
<organism evidence="1">
    <name type="scientific">Schistosoma japonicum</name>
    <name type="common">Blood fluke</name>
    <dbReference type="NCBI Taxonomy" id="6182"/>
    <lineage>
        <taxon>Eukaryota</taxon>
        <taxon>Metazoa</taxon>
        <taxon>Spiralia</taxon>
        <taxon>Lophotrochozoa</taxon>
        <taxon>Platyhelminthes</taxon>
        <taxon>Trematoda</taxon>
        <taxon>Digenea</taxon>
        <taxon>Strigeidida</taxon>
        <taxon>Schistosomatoidea</taxon>
        <taxon>Schistosomatidae</taxon>
        <taxon>Schistosoma</taxon>
    </lineage>
</organism>
<sequence>MLQRETMNALNHCQIEMISFINKHPNAGWKADKSDRFHSVDDARFLLGGRKEDPNLRDEEAFPLLTSFVI</sequence>
<dbReference type="EMBL" id="AY914977">
    <property type="protein sequence ID" value="AAX30198.1"/>
    <property type="molecule type" value="mRNA"/>
</dbReference>
<protein>
    <submittedName>
        <fullName evidence="1">SJCHGC01976 protein</fullName>
    </submittedName>
</protein>
<reference evidence="1" key="1">
    <citation type="submission" date="2005-01" db="EMBL/GenBank/DDBJ databases">
        <authorList>
            <person name="Han Z."/>
        </authorList>
    </citation>
    <scope>NUCLEOTIDE SEQUENCE</scope>
</reference>
<name>Q5BTD7_SCHJA</name>
<proteinExistence type="evidence at transcript level"/>
<dbReference type="AlphaFoldDB" id="Q5BTD7"/>
<accession>Q5BTD7</accession>